<dbReference type="EMBL" id="CM001376">
    <property type="protein sequence ID" value="EHM13055.1"/>
    <property type="molecule type" value="Genomic_DNA"/>
</dbReference>
<dbReference type="OrthoDB" id="9813214at2"/>
<dbReference type="HOGENOM" id="CLU_009583_36_1_0"/>
<dbReference type="Pfam" id="PF00534">
    <property type="entry name" value="Glycos_transf_1"/>
    <property type="match status" value="1"/>
</dbReference>
<evidence type="ECO:0000313" key="4">
    <source>
        <dbReference type="EMBL" id="EHM13055.1"/>
    </source>
</evidence>
<dbReference type="PANTHER" id="PTHR46401:SF2">
    <property type="entry name" value="GLYCOSYLTRANSFERASE WBBK-RELATED"/>
    <property type="match status" value="1"/>
</dbReference>
<dbReference type="SUPFAM" id="SSF53756">
    <property type="entry name" value="UDP-Glycosyltransferase/glycogen phosphorylase"/>
    <property type="match status" value="1"/>
</dbReference>
<gene>
    <name evidence="4" type="ORF">JonanDRAFT_0661</name>
</gene>
<evidence type="ECO:0000259" key="3">
    <source>
        <dbReference type="Pfam" id="PF13439"/>
    </source>
</evidence>
<dbReference type="InterPro" id="IPR001296">
    <property type="entry name" value="Glyco_trans_1"/>
</dbReference>
<dbReference type="Pfam" id="PF13439">
    <property type="entry name" value="Glyco_transf_4"/>
    <property type="match status" value="1"/>
</dbReference>
<dbReference type="RefSeq" id="WP_008522770.1">
    <property type="nucleotide sequence ID" value="NZ_CM001376.1"/>
</dbReference>
<feature type="domain" description="Glycosyl transferase family 1" evidence="2">
    <location>
        <begin position="191"/>
        <end position="350"/>
    </location>
</feature>
<proteinExistence type="predicted"/>
<accession>H0UK46</accession>
<name>H0UK46_9BACT</name>
<protein>
    <submittedName>
        <fullName evidence="4">Glycosyltransferase</fullName>
    </submittedName>
</protein>
<evidence type="ECO:0000313" key="5">
    <source>
        <dbReference type="Proteomes" id="UP000003806"/>
    </source>
</evidence>
<dbReference type="InterPro" id="IPR028098">
    <property type="entry name" value="Glyco_trans_4-like_N"/>
</dbReference>
<sequence>MDNQHTPIVHLTIVHSRYDVRVFTKECSSLANEMAPVTLIVNDGKGDESKNGVIIRDLNFPRVRRFLNPFVTFFPAFKIIRKIHPVIVHFHDPELIPLGCLLALFGYRIIYDVHENVPEQILTKHWLPVWLRRPLSLCATAIEWLTRFFGFRYVIVLPSQTLRFPEQRCTLVQNYPILQLFKPAPSLDAVKEKGSYFIYTGAITEIRAIREIIAAFKLTPPKFPSFLLAGTFEHESLKKEITSTSTWETKVNYIGQVPQEKIARLVPHALAGLQVILPLPNHLRSNPNKLFEYMACGIPVIASNFPCYRAIIDENSCGLLVDPTDPRAIAKALHWIVDHPQEARSMGHNGCQAAKMKYNWDIESRKLIELYRQLLKREPK</sequence>
<feature type="domain" description="Glycosyltransferase subfamily 4-like N-terminal" evidence="3">
    <location>
        <begin position="29"/>
        <end position="136"/>
    </location>
</feature>
<dbReference type="STRING" id="885272.JonanDRAFT_0661"/>
<dbReference type="PANTHER" id="PTHR46401">
    <property type="entry name" value="GLYCOSYLTRANSFERASE WBBK-RELATED"/>
    <property type="match status" value="1"/>
</dbReference>
<dbReference type="Gene3D" id="3.40.50.2000">
    <property type="entry name" value="Glycogen Phosphorylase B"/>
    <property type="match status" value="2"/>
</dbReference>
<keyword evidence="5" id="KW-1185">Reference proteome</keyword>
<organism evidence="4 5">
    <name type="scientific">Jonquetella anthropi DSM 22815</name>
    <dbReference type="NCBI Taxonomy" id="885272"/>
    <lineage>
        <taxon>Bacteria</taxon>
        <taxon>Thermotogati</taxon>
        <taxon>Synergistota</taxon>
        <taxon>Synergistia</taxon>
        <taxon>Synergistales</taxon>
        <taxon>Dethiosulfovibrionaceae</taxon>
        <taxon>Jonquetella</taxon>
    </lineage>
</organism>
<dbReference type="GO" id="GO:0016757">
    <property type="term" value="F:glycosyltransferase activity"/>
    <property type="evidence" value="ECO:0007669"/>
    <property type="project" value="InterPro"/>
</dbReference>
<dbReference type="AlphaFoldDB" id="H0UK46"/>
<evidence type="ECO:0000259" key="2">
    <source>
        <dbReference type="Pfam" id="PF00534"/>
    </source>
</evidence>
<dbReference type="eggNOG" id="COG0438">
    <property type="taxonomic scope" value="Bacteria"/>
</dbReference>
<dbReference type="Proteomes" id="UP000003806">
    <property type="component" value="Chromosome"/>
</dbReference>
<reference evidence="4 5" key="1">
    <citation type="submission" date="2011-11" db="EMBL/GenBank/DDBJ databases">
        <title>The Noncontiguous Finished genome of Jonquetella anthropi DSM 22815.</title>
        <authorList>
            <consortium name="US DOE Joint Genome Institute (JGI-PGF)"/>
            <person name="Lucas S."/>
            <person name="Copeland A."/>
            <person name="Lapidus A."/>
            <person name="Glavina del Rio T."/>
            <person name="Dalin E."/>
            <person name="Tice H."/>
            <person name="Bruce D."/>
            <person name="Goodwin L."/>
            <person name="Pitluck S."/>
            <person name="Peters L."/>
            <person name="Mikhailova N."/>
            <person name="Held B."/>
            <person name="Kyrpides N."/>
            <person name="Mavromatis K."/>
            <person name="Ivanova N."/>
            <person name="Markowitz V."/>
            <person name="Cheng J.-F."/>
            <person name="Hugenholtz P."/>
            <person name="Woyke T."/>
            <person name="Wu D."/>
            <person name="Gronow S."/>
            <person name="Wellnitz S."/>
            <person name="Brambilla E."/>
            <person name="Klenk H.-P."/>
            <person name="Eisen J.A."/>
        </authorList>
    </citation>
    <scope>NUCLEOTIDE SEQUENCE [LARGE SCALE GENOMIC DNA]</scope>
    <source>
        <strain evidence="4 5">DSM 22815</strain>
    </source>
</reference>
<dbReference type="GO" id="GO:0009103">
    <property type="term" value="P:lipopolysaccharide biosynthetic process"/>
    <property type="evidence" value="ECO:0007669"/>
    <property type="project" value="TreeGrafter"/>
</dbReference>
<evidence type="ECO:0000256" key="1">
    <source>
        <dbReference type="ARBA" id="ARBA00022679"/>
    </source>
</evidence>
<keyword evidence="1 4" id="KW-0808">Transferase</keyword>